<dbReference type="OrthoDB" id="76567at2759"/>
<keyword evidence="2" id="KW-1185">Reference proteome</keyword>
<evidence type="ECO:0000313" key="2">
    <source>
        <dbReference type="Proteomes" id="UP000243515"/>
    </source>
</evidence>
<accession>A0A232LR12</accession>
<dbReference type="EMBL" id="NPHW01005607">
    <property type="protein sequence ID" value="OXV06596.1"/>
    <property type="molecule type" value="Genomic_DNA"/>
</dbReference>
<gene>
    <name evidence="1" type="ORF">Egran_05635</name>
</gene>
<organism evidence="1 2">
    <name type="scientific">Elaphomyces granulatus</name>
    <dbReference type="NCBI Taxonomy" id="519963"/>
    <lineage>
        <taxon>Eukaryota</taxon>
        <taxon>Fungi</taxon>
        <taxon>Dikarya</taxon>
        <taxon>Ascomycota</taxon>
        <taxon>Pezizomycotina</taxon>
        <taxon>Eurotiomycetes</taxon>
        <taxon>Eurotiomycetidae</taxon>
        <taxon>Eurotiales</taxon>
        <taxon>Elaphomycetaceae</taxon>
        <taxon>Elaphomyces</taxon>
    </lineage>
</organism>
<evidence type="ECO:0000313" key="1">
    <source>
        <dbReference type="EMBL" id="OXV06596.1"/>
    </source>
</evidence>
<comment type="caution">
    <text evidence="1">The sequence shown here is derived from an EMBL/GenBank/DDBJ whole genome shotgun (WGS) entry which is preliminary data.</text>
</comment>
<dbReference type="AlphaFoldDB" id="A0A232LR12"/>
<reference evidence="1 2" key="1">
    <citation type="journal article" date="2015" name="Environ. Microbiol.">
        <title>Metagenome sequence of Elaphomyces granulatus from sporocarp tissue reveals Ascomycota ectomycorrhizal fingerprints of genome expansion and a Proteobacteria-rich microbiome.</title>
        <authorList>
            <person name="Quandt C.A."/>
            <person name="Kohler A."/>
            <person name="Hesse C.N."/>
            <person name="Sharpton T.J."/>
            <person name="Martin F."/>
            <person name="Spatafora J.W."/>
        </authorList>
    </citation>
    <scope>NUCLEOTIDE SEQUENCE [LARGE SCALE GENOMIC DNA]</scope>
    <source>
        <strain evidence="1 2">OSC145934</strain>
    </source>
</reference>
<proteinExistence type="predicted"/>
<sequence>MNTWLVGGNGDVKAAILLKWARIGHSDRVKGNAELYCVDEVFPAPPPMQAQHQRLRLTRREIFGPTVFPGRNASDEFFLEINLLRTVAKDALDIMHLRPA</sequence>
<name>A0A232LR12_9EURO</name>
<protein>
    <submittedName>
        <fullName evidence="1">Uncharacterized protein</fullName>
    </submittedName>
</protein>
<dbReference type="Proteomes" id="UP000243515">
    <property type="component" value="Unassembled WGS sequence"/>
</dbReference>